<organism evidence="2 3">
    <name type="scientific">Candidatus Competibacter denitrificans Run_A_D11</name>
    <dbReference type="NCBI Taxonomy" id="1400863"/>
    <lineage>
        <taxon>Bacteria</taxon>
        <taxon>Pseudomonadati</taxon>
        <taxon>Pseudomonadota</taxon>
        <taxon>Gammaproteobacteria</taxon>
        <taxon>Candidatus Competibacteraceae</taxon>
        <taxon>Candidatus Competibacter</taxon>
    </lineage>
</organism>
<comment type="caution">
    <text evidence="2">The sequence shown here is derived from an EMBL/GenBank/DDBJ whole genome shotgun (WGS) entry which is preliminary data.</text>
</comment>
<reference evidence="2" key="2">
    <citation type="submission" date="2014-03" db="EMBL/GenBank/DDBJ databases">
        <title>Candidatus Competibacter-lineage genomes retrieved from metagenomes reveal functional metabolic diversity.</title>
        <authorList>
            <person name="McIlroy S.J."/>
            <person name="Albertsen M."/>
            <person name="Andresen E.K."/>
            <person name="Saunders A.M."/>
            <person name="Kristiansen R."/>
            <person name="Stokholm-Bjerregaard M."/>
            <person name="Nielsen K.L."/>
            <person name="Nielsen P.H."/>
        </authorList>
    </citation>
    <scope>NUCLEOTIDE SEQUENCE</scope>
    <source>
        <strain evidence="2">Run_A_D11</strain>
    </source>
</reference>
<dbReference type="Proteomes" id="UP000035760">
    <property type="component" value="Unassembled WGS sequence"/>
</dbReference>
<evidence type="ECO:0000313" key="2">
    <source>
        <dbReference type="EMBL" id="CDI01076.1"/>
    </source>
</evidence>
<evidence type="ECO:0000313" key="3">
    <source>
        <dbReference type="Proteomes" id="UP000035760"/>
    </source>
</evidence>
<reference evidence="2" key="1">
    <citation type="submission" date="2013-07" db="EMBL/GenBank/DDBJ databases">
        <authorList>
            <person name="McIlroy S."/>
        </authorList>
    </citation>
    <scope>NUCLEOTIDE SEQUENCE [LARGE SCALE GENOMIC DNA]</scope>
    <source>
        <strain evidence="2">Run_A_D11</strain>
    </source>
</reference>
<gene>
    <name evidence="2" type="ORF">BN873_1010004</name>
</gene>
<name>W6M162_9GAMM</name>
<accession>W6M162</accession>
<evidence type="ECO:0000256" key="1">
    <source>
        <dbReference type="SAM" id="MobiDB-lite"/>
    </source>
</evidence>
<sequence length="139" mass="14896">MSAGRCGVEGRGPRAGSVSVEADCNGGVGEAMGAIGAGTVDLRAFRWACRQDTSNPNARTSWKENCRIGPQPTPTQQRRRLSNCRPRPVFTTSAERASVASARFVRESDRPQWSASQGALNPSQSGLRGMAIFRLVMSV</sequence>
<keyword evidence="3" id="KW-1185">Reference proteome</keyword>
<dbReference type="AlphaFoldDB" id="W6M162"/>
<feature type="region of interest" description="Disordered" evidence="1">
    <location>
        <begin position="53"/>
        <end position="82"/>
    </location>
</feature>
<dbReference type="EMBL" id="CBTJ020000004">
    <property type="protein sequence ID" value="CDI01076.1"/>
    <property type="molecule type" value="Genomic_DNA"/>
</dbReference>
<proteinExistence type="predicted"/>
<protein>
    <submittedName>
        <fullName evidence="2">Uncharacterized protein</fullName>
    </submittedName>
</protein>